<name>A0A7U2EW49_PHANO</name>
<evidence type="ECO:0000313" key="1">
    <source>
        <dbReference type="EMBL" id="QRC94210.1"/>
    </source>
</evidence>
<accession>A0A7U2EW49</accession>
<dbReference type="VEuPathDB" id="FungiDB:JI435_405360"/>
<dbReference type="AlphaFoldDB" id="A0A7U2EW49"/>
<sequence length="206" mass="22636">MDLELDRSVLARGGKFANIRKIRARGWEQDERARLRAARARTPFTLCEHLKPQALFGGCGSKQDLINLSSFAAAKLCHVSAKRNCCLFRFTGGQGRLCEGEGQDDEWYEWCSVARPTVVESRRDPTVDASCTSPAMHHNRFLGTGSDGSLSLAHLAGPMNTPVAHPVPLPRSALVQRATSLSQRLPEQLQPSKQVIAATIVCTREI</sequence>
<dbReference type="Proteomes" id="UP000663193">
    <property type="component" value="Chromosome 4"/>
</dbReference>
<gene>
    <name evidence="1" type="ORF">JI435_405360</name>
</gene>
<reference evidence="2" key="1">
    <citation type="journal article" date="2021" name="BMC Genomics">
        <title>Chromosome-level genome assembly and manually-curated proteome of model necrotroph Parastagonospora nodorum Sn15 reveals a genome-wide trove of candidate effector homologs, and redundancy of virulence-related functions within an accessory chromosome.</title>
        <authorList>
            <person name="Bertazzoni S."/>
            <person name="Jones D.A.B."/>
            <person name="Phan H.T."/>
            <person name="Tan K.-C."/>
            <person name="Hane J.K."/>
        </authorList>
    </citation>
    <scope>NUCLEOTIDE SEQUENCE [LARGE SCALE GENOMIC DNA]</scope>
    <source>
        <strain evidence="2">SN15 / ATCC MYA-4574 / FGSC 10173)</strain>
    </source>
</reference>
<organism evidence="1 2">
    <name type="scientific">Phaeosphaeria nodorum (strain SN15 / ATCC MYA-4574 / FGSC 10173)</name>
    <name type="common">Glume blotch fungus</name>
    <name type="synonym">Parastagonospora nodorum</name>
    <dbReference type="NCBI Taxonomy" id="321614"/>
    <lineage>
        <taxon>Eukaryota</taxon>
        <taxon>Fungi</taxon>
        <taxon>Dikarya</taxon>
        <taxon>Ascomycota</taxon>
        <taxon>Pezizomycotina</taxon>
        <taxon>Dothideomycetes</taxon>
        <taxon>Pleosporomycetidae</taxon>
        <taxon>Pleosporales</taxon>
        <taxon>Pleosporineae</taxon>
        <taxon>Phaeosphaeriaceae</taxon>
        <taxon>Parastagonospora</taxon>
    </lineage>
</organism>
<protein>
    <submittedName>
        <fullName evidence="1">Uncharacterized protein</fullName>
    </submittedName>
</protein>
<evidence type="ECO:0000313" key="2">
    <source>
        <dbReference type="Proteomes" id="UP000663193"/>
    </source>
</evidence>
<proteinExistence type="predicted"/>
<keyword evidence="2" id="KW-1185">Reference proteome</keyword>
<dbReference type="EMBL" id="CP069026">
    <property type="protein sequence ID" value="QRC94210.1"/>
    <property type="molecule type" value="Genomic_DNA"/>
</dbReference>